<keyword evidence="1" id="KW-0645">Protease</keyword>
<accession>A0ABV2E7J7</accession>
<keyword evidence="1" id="KW-0224">Dipeptidase</keyword>
<dbReference type="InterPro" id="IPR008257">
    <property type="entry name" value="Pept_M19"/>
</dbReference>
<organism evidence="1 2">
    <name type="scientific">Salinicoccus halitifaciens</name>
    <dbReference type="NCBI Taxonomy" id="1073415"/>
    <lineage>
        <taxon>Bacteria</taxon>
        <taxon>Bacillati</taxon>
        <taxon>Bacillota</taxon>
        <taxon>Bacilli</taxon>
        <taxon>Bacillales</taxon>
        <taxon>Staphylococcaceae</taxon>
        <taxon>Salinicoccus</taxon>
    </lineage>
</organism>
<dbReference type="Pfam" id="PF01244">
    <property type="entry name" value="Peptidase_M19"/>
    <property type="match status" value="1"/>
</dbReference>
<evidence type="ECO:0000313" key="2">
    <source>
        <dbReference type="Proteomes" id="UP001549019"/>
    </source>
</evidence>
<keyword evidence="1" id="KW-0378">Hydrolase</keyword>
<reference evidence="1 2" key="1">
    <citation type="submission" date="2024-05" db="EMBL/GenBank/DDBJ databases">
        <title>Genomic Encyclopedia of Type Strains, Phase IV (KMG-IV): sequencing the most valuable type-strain genomes for metagenomic binning, comparative biology and taxonomic classification.</title>
        <authorList>
            <person name="Goeker M."/>
        </authorList>
    </citation>
    <scope>NUCLEOTIDE SEQUENCE [LARGE SCALE GENOMIC DNA]</scope>
    <source>
        <strain evidence="1 2">DSM 25286</strain>
    </source>
</reference>
<dbReference type="Proteomes" id="UP001549019">
    <property type="component" value="Unassembled WGS sequence"/>
</dbReference>
<sequence length="316" mass="35251">MKIIDTHCDALLKLQKHERNALGFMDEQKPMRYLDADEIDTNYERLKEGGVKVQFFAIFISPRIPDNEKWQHALEQVDIFYNEVLTCENVVHIKDLKGISRLGEHEIGAVLTLEGSDAFGNDLMKLRTLIRLGVLSLGLVWNNANLVADGVGEKRGAGLTNFGREVIELCNAHGILIDVSHLNVPGFDDIIGMADRVLASHSNVREVHDHPRNLTDEQIERIIAGNGMINIVFCPPFIGEGNIVIRDLFPHIDRIISLGGADNIGIGSDFDGIATYVEGLRHSGEYKNLVDALDAEYGKAFTEKITHKNFINIFGR</sequence>
<dbReference type="Gene3D" id="3.20.20.140">
    <property type="entry name" value="Metal-dependent hydrolases"/>
    <property type="match status" value="1"/>
</dbReference>
<proteinExistence type="predicted"/>
<name>A0ABV2E7J7_9STAP</name>
<dbReference type="GO" id="GO:0016805">
    <property type="term" value="F:dipeptidase activity"/>
    <property type="evidence" value="ECO:0007669"/>
    <property type="project" value="UniProtKB-KW"/>
</dbReference>
<dbReference type="PROSITE" id="PS51365">
    <property type="entry name" value="RENAL_DIPEPTIDASE_2"/>
    <property type="match status" value="1"/>
</dbReference>
<dbReference type="EC" id="3.4.13.19" evidence="1"/>
<gene>
    <name evidence="1" type="ORF">ABHD89_000098</name>
</gene>
<dbReference type="PANTHER" id="PTHR10443:SF12">
    <property type="entry name" value="DIPEPTIDASE"/>
    <property type="match status" value="1"/>
</dbReference>
<protein>
    <submittedName>
        <fullName evidence="1">Membrane dipeptidase</fullName>
        <ecNumber evidence="1">3.4.13.19</ecNumber>
    </submittedName>
</protein>
<dbReference type="EMBL" id="JBDZDV010000001">
    <property type="protein sequence ID" value="MET3109710.1"/>
    <property type="molecule type" value="Genomic_DNA"/>
</dbReference>
<keyword evidence="2" id="KW-1185">Reference proteome</keyword>
<comment type="caution">
    <text evidence="1">The sequence shown here is derived from an EMBL/GenBank/DDBJ whole genome shotgun (WGS) entry which is preliminary data.</text>
</comment>
<dbReference type="SUPFAM" id="SSF51556">
    <property type="entry name" value="Metallo-dependent hydrolases"/>
    <property type="match status" value="1"/>
</dbReference>
<dbReference type="RefSeq" id="WP_230820946.1">
    <property type="nucleotide sequence ID" value="NZ_JAJNCU010000001.1"/>
</dbReference>
<dbReference type="PANTHER" id="PTHR10443">
    <property type="entry name" value="MICROSOMAL DIPEPTIDASE"/>
    <property type="match status" value="1"/>
</dbReference>
<dbReference type="CDD" id="cd01301">
    <property type="entry name" value="rDP_like"/>
    <property type="match status" value="1"/>
</dbReference>
<dbReference type="InterPro" id="IPR032466">
    <property type="entry name" value="Metal_Hydrolase"/>
</dbReference>
<evidence type="ECO:0000313" key="1">
    <source>
        <dbReference type="EMBL" id="MET3109710.1"/>
    </source>
</evidence>